<dbReference type="Gene3D" id="3.90.25.10">
    <property type="entry name" value="UDP-galactose 4-epimerase, domain 1"/>
    <property type="match status" value="1"/>
</dbReference>
<sequence length="291" mass="29405">MTIVVSGATGQLGRRVVEELLARGVAPADVVAGGRDEERLAALGEATGVRTARMDYDDPATLEAALSAGDVFLLVSGSEPGGRVPQHAAAIDAAVHAGVAHVAYTSVLGAGDTPLSLAAEHEATEELLRASGLPVTLLRNGWYTENYAATLEQARATGVVLTSTGEGRVASATRDDYAAATARVLADVAAGDGAEHVGAAYELSGDHAWDAEELVAALGEVLGREVTLRAVDTDSHVAALRQAGLDEGTAGFVAGLDAAIAQGALAATPGDLSRLAGRPTTPLVDALRAMA</sequence>
<proteinExistence type="predicted"/>
<dbReference type="InterPro" id="IPR016040">
    <property type="entry name" value="NAD(P)-bd_dom"/>
</dbReference>
<dbReference type="RefSeq" id="WP_349804503.1">
    <property type="nucleotide sequence ID" value="NZ_JBEGDP010000008.1"/>
</dbReference>
<dbReference type="SUPFAM" id="SSF51735">
    <property type="entry name" value="NAD(P)-binding Rossmann-fold domains"/>
    <property type="match status" value="1"/>
</dbReference>
<dbReference type="Gene3D" id="3.40.50.720">
    <property type="entry name" value="NAD(P)-binding Rossmann-like Domain"/>
    <property type="match status" value="1"/>
</dbReference>
<dbReference type="PANTHER" id="PTHR47129:SF1">
    <property type="entry name" value="NMRA-LIKE DOMAIN-CONTAINING PROTEIN"/>
    <property type="match status" value="1"/>
</dbReference>
<protein>
    <submittedName>
        <fullName evidence="2">NAD(P)H-binding protein</fullName>
    </submittedName>
</protein>
<dbReference type="EMBL" id="JBEGDP010000008">
    <property type="protein sequence ID" value="MEQ7847503.1"/>
    <property type="molecule type" value="Genomic_DNA"/>
</dbReference>
<name>A0ABV1NYC5_9ACTN</name>
<keyword evidence="3" id="KW-1185">Reference proteome</keyword>
<dbReference type="Pfam" id="PF13460">
    <property type="entry name" value="NAD_binding_10"/>
    <property type="match status" value="1"/>
</dbReference>
<dbReference type="InterPro" id="IPR052718">
    <property type="entry name" value="NmrA-type_oxidoreductase"/>
</dbReference>
<evidence type="ECO:0000259" key="1">
    <source>
        <dbReference type="Pfam" id="PF13460"/>
    </source>
</evidence>
<evidence type="ECO:0000313" key="2">
    <source>
        <dbReference type="EMBL" id="MEQ7847503.1"/>
    </source>
</evidence>
<dbReference type="PANTHER" id="PTHR47129">
    <property type="entry name" value="QUINONE OXIDOREDUCTASE 2"/>
    <property type="match status" value="1"/>
</dbReference>
<feature type="domain" description="NAD(P)-binding" evidence="1">
    <location>
        <begin position="7"/>
        <end position="187"/>
    </location>
</feature>
<gene>
    <name evidence="2" type="ORF">V6R90_09460</name>
</gene>
<reference evidence="2 3" key="1">
    <citation type="submission" date="2024-02" db="EMBL/GenBank/DDBJ databases">
        <title>Full genome sequence of Nocardioides kribbensis.</title>
        <authorList>
            <person name="Poletto B.L."/>
            <person name="Silva G."/>
            <person name="Galante D."/>
            <person name="Campos K.R."/>
            <person name="Santos M.B.N."/>
            <person name="Sacchi C.T."/>
        </authorList>
    </citation>
    <scope>NUCLEOTIDE SEQUENCE [LARGE SCALE GENOMIC DNA]</scope>
    <source>
        <strain evidence="2 3">O4R</strain>
    </source>
</reference>
<dbReference type="Proteomes" id="UP001482520">
    <property type="component" value="Unassembled WGS sequence"/>
</dbReference>
<evidence type="ECO:0000313" key="3">
    <source>
        <dbReference type="Proteomes" id="UP001482520"/>
    </source>
</evidence>
<accession>A0ABV1NYC5</accession>
<dbReference type="InterPro" id="IPR036291">
    <property type="entry name" value="NAD(P)-bd_dom_sf"/>
</dbReference>
<comment type="caution">
    <text evidence="2">The sequence shown here is derived from an EMBL/GenBank/DDBJ whole genome shotgun (WGS) entry which is preliminary data.</text>
</comment>
<organism evidence="2 3">
    <name type="scientific">Nocardioides kribbensis</name>
    <dbReference type="NCBI Taxonomy" id="305517"/>
    <lineage>
        <taxon>Bacteria</taxon>
        <taxon>Bacillati</taxon>
        <taxon>Actinomycetota</taxon>
        <taxon>Actinomycetes</taxon>
        <taxon>Propionibacteriales</taxon>
        <taxon>Nocardioidaceae</taxon>
        <taxon>Nocardioides</taxon>
    </lineage>
</organism>